<reference evidence="1 2" key="1">
    <citation type="submission" date="2020-08" db="EMBL/GenBank/DDBJ databases">
        <title>Genomic Encyclopedia of Type Strains, Phase IV (KMG-IV): sequencing the most valuable type-strain genomes for metagenomic binning, comparative biology and taxonomic classification.</title>
        <authorList>
            <person name="Goeker M."/>
        </authorList>
    </citation>
    <scope>NUCLEOTIDE SEQUENCE [LARGE SCALE GENOMIC DNA]</scope>
    <source>
        <strain evidence="1 2">DSM 15581</strain>
    </source>
</reference>
<dbReference type="EMBL" id="JACIDB010000006">
    <property type="protein sequence ID" value="MBB3876440.1"/>
    <property type="molecule type" value="Genomic_DNA"/>
</dbReference>
<dbReference type="AlphaFoldDB" id="A0AAW3TXY4"/>
<sequence length="82" mass="9251">MNLARLERLPDWPARMTAEIAAAYMGVSKTTFLNRFGATGVKEGTNTLWAKVQLDSMIAKQFSIKQPRAGAQDRDTSWDDFR</sequence>
<organism evidence="1 2">
    <name type="scientific">Sphingomonas aquatilis</name>
    <dbReference type="NCBI Taxonomy" id="93063"/>
    <lineage>
        <taxon>Bacteria</taxon>
        <taxon>Pseudomonadati</taxon>
        <taxon>Pseudomonadota</taxon>
        <taxon>Alphaproteobacteria</taxon>
        <taxon>Sphingomonadales</taxon>
        <taxon>Sphingomonadaceae</taxon>
        <taxon>Sphingomonas</taxon>
    </lineage>
</organism>
<dbReference type="Proteomes" id="UP000528945">
    <property type="component" value="Unassembled WGS sequence"/>
</dbReference>
<evidence type="ECO:0000313" key="1">
    <source>
        <dbReference type="EMBL" id="MBB3876440.1"/>
    </source>
</evidence>
<proteinExistence type="predicted"/>
<name>A0AAW3TXY4_9SPHN</name>
<evidence type="ECO:0000313" key="2">
    <source>
        <dbReference type="Proteomes" id="UP000528945"/>
    </source>
</evidence>
<keyword evidence="2" id="KW-1185">Reference proteome</keyword>
<comment type="caution">
    <text evidence="1">The sequence shown here is derived from an EMBL/GenBank/DDBJ whole genome shotgun (WGS) entry which is preliminary data.</text>
</comment>
<protein>
    <submittedName>
        <fullName evidence="1">Uncharacterized protein</fullName>
    </submittedName>
</protein>
<gene>
    <name evidence="1" type="ORF">GGR47_002695</name>
</gene>
<dbReference type="RefSeq" id="WP_147035869.1">
    <property type="nucleotide sequence ID" value="NZ_JACIDB010000006.1"/>
</dbReference>
<accession>A0AAW3TXY4</accession>